<dbReference type="AlphaFoldDB" id="A0A146L3X6"/>
<feature type="non-terminal residue" evidence="11">
    <location>
        <position position="1"/>
    </location>
</feature>
<dbReference type="InterPro" id="IPR023561">
    <property type="entry name" value="Carbonic_anhydrase_a-class"/>
</dbReference>
<accession>A0A146L3X6</accession>
<evidence type="ECO:0000256" key="3">
    <source>
        <dbReference type="ARBA" id="ARBA00012925"/>
    </source>
</evidence>
<dbReference type="InterPro" id="IPR036398">
    <property type="entry name" value="CA_dom_sf"/>
</dbReference>
<feature type="compositionally biased region" description="Polar residues" evidence="9">
    <location>
        <begin position="23"/>
        <end position="39"/>
    </location>
</feature>
<evidence type="ECO:0000313" key="11">
    <source>
        <dbReference type="EMBL" id="JAQ02006.1"/>
    </source>
</evidence>
<dbReference type="CDD" id="cd00326">
    <property type="entry name" value="alpha_CA"/>
    <property type="match status" value="1"/>
</dbReference>
<feature type="domain" description="Alpha-carbonic anhydrase" evidence="10">
    <location>
        <begin position="104"/>
        <end position="349"/>
    </location>
</feature>
<dbReference type="Gene3D" id="3.10.200.10">
    <property type="entry name" value="Alpha carbonic anhydrase"/>
    <property type="match status" value="1"/>
</dbReference>
<dbReference type="SUPFAM" id="SSF51069">
    <property type="entry name" value="Carbonic anhydrase"/>
    <property type="match status" value="1"/>
</dbReference>
<dbReference type="PANTHER" id="PTHR18952:SF265">
    <property type="entry name" value="CARBONIC ANHYDRASE"/>
    <property type="match status" value="1"/>
</dbReference>
<evidence type="ECO:0000313" key="12">
    <source>
        <dbReference type="EMBL" id="JAQ03023.1"/>
    </source>
</evidence>
<evidence type="ECO:0000259" key="10">
    <source>
        <dbReference type="PROSITE" id="PS51144"/>
    </source>
</evidence>
<organism evidence="11">
    <name type="scientific">Lygus hesperus</name>
    <name type="common">Western plant bug</name>
    <dbReference type="NCBI Taxonomy" id="30085"/>
    <lineage>
        <taxon>Eukaryota</taxon>
        <taxon>Metazoa</taxon>
        <taxon>Ecdysozoa</taxon>
        <taxon>Arthropoda</taxon>
        <taxon>Hexapoda</taxon>
        <taxon>Insecta</taxon>
        <taxon>Pterygota</taxon>
        <taxon>Neoptera</taxon>
        <taxon>Paraneoptera</taxon>
        <taxon>Hemiptera</taxon>
        <taxon>Heteroptera</taxon>
        <taxon>Panheteroptera</taxon>
        <taxon>Cimicomorpha</taxon>
        <taxon>Miridae</taxon>
        <taxon>Mirini</taxon>
        <taxon>Lygus</taxon>
    </lineage>
</organism>
<dbReference type="GO" id="GO:0008270">
    <property type="term" value="F:zinc ion binding"/>
    <property type="evidence" value="ECO:0007669"/>
    <property type="project" value="UniProtKB-UniRule"/>
</dbReference>
<dbReference type="GO" id="GO:0004089">
    <property type="term" value="F:carbonate dehydratase activity"/>
    <property type="evidence" value="ECO:0007669"/>
    <property type="project" value="UniProtKB-UniRule"/>
</dbReference>
<protein>
    <recommendedName>
        <fullName evidence="3 8">Carbonic anhydrase</fullName>
        <ecNumber evidence="3 8">4.2.1.1</ecNumber>
    </recommendedName>
</protein>
<dbReference type="Pfam" id="PF00194">
    <property type="entry name" value="Carb_anhydrase"/>
    <property type="match status" value="1"/>
</dbReference>
<keyword evidence="5 8" id="KW-0862">Zinc</keyword>
<evidence type="ECO:0000256" key="4">
    <source>
        <dbReference type="ARBA" id="ARBA00022723"/>
    </source>
</evidence>
<evidence type="ECO:0000256" key="1">
    <source>
        <dbReference type="ARBA" id="ARBA00002904"/>
    </source>
</evidence>
<comment type="catalytic activity">
    <reaction evidence="7 8">
        <text>hydrogencarbonate + H(+) = CO2 + H2O</text>
        <dbReference type="Rhea" id="RHEA:10748"/>
        <dbReference type="ChEBI" id="CHEBI:15377"/>
        <dbReference type="ChEBI" id="CHEBI:15378"/>
        <dbReference type="ChEBI" id="CHEBI:16526"/>
        <dbReference type="ChEBI" id="CHEBI:17544"/>
        <dbReference type="EC" id="4.2.1.1"/>
    </reaction>
</comment>
<proteinExistence type="inferred from homology"/>
<comment type="similarity">
    <text evidence="2 8">Belongs to the alpha-carbonic anhydrase family.</text>
</comment>
<evidence type="ECO:0000256" key="8">
    <source>
        <dbReference type="RuleBase" id="RU367011"/>
    </source>
</evidence>
<dbReference type="PROSITE" id="PS51144">
    <property type="entry name" value="ALPHA_CA_2"/>
    <property type="match status" value="1"/>
</dbReference>
<dbReference type="EC" id="4.2.1.1" evidence="3 8"/>
<name>A0A146L3X6_LYGHE</name>
<sequence>IAKRSRHGPQRAVAAPFAEGSPSARSPFSAQSVPANRTARSSRRAHGGATTSTTMTRGTAISAPFAFAHLLFLPAMDPIEIAYYPVRFLFFTLTYSMIFHRGIPNFSYARGAEDWNETCATGKMQSPIHITTVTAEYNPEAQPLVFVNYDLASLEAALTPHTIKFDLKPHYVGPQIGIAGGGLIGFYSLNHIHLHWSSSEHSIDHNTYKMEAHLVHFKAPYSNLTQEEVLDEPDGIAVLAVLFELGTADPSIEDLIANLGRNLTEAELPKVMPQSFLPDNTDEYIRYRGSLTTPPCSEVVIWTVFPTPKTLTQYQVNWLATRKLSEGVPDPENYRPIQKRNDREIVFMKASYTYNIVPGRVPDSSASYGAPSIVLLLTAVLCSSLRSS</sequence>
<evidence type="ECO:0000256" key="6">
    <source>
        <dbReference type="ARBA" id="ARBA00023239"/>
    </source>
</evidence>
<dbReference type="GO" id="GO:0005886">
    <property type="term" value="C:plasma membrane"/>
    <property type="evidence" value="ECO:0007669"/>
    <property type="project" value="TreeGrafter"/>
</dbReference>
<dbReference type="InterPro" id="IPR018338">
    <property type="entry name" value="Carbonic_anhydrase_a-class_CS"/>
</dbReference>
<dbReference type="SMART" id="SM01057">
    <property type="entry name" value="Carb_anhydrase"/>
    <property type="match status" value="1"/>
</dbReference>
<gene>
    <name evidence="11" type="primary">CA2_2</name>
    <name evidence="12" type="synonym">CA2_0</name>
    <name evidence="11" type="ORF">g.79306</name>
    <name evidence="12" type="ORF">g.79309</name>
</gene>
<dbReference type="PANTHER" id="PTHR18952">
    <property type="entry name" value="CARBONIC ANHYDRASE"/>
    <property type="match status" value="1"/>
</dbReference>
<evidence type="ECO:0000256" key="7">
    <source>
        <dbReference type="ARBA" id="ARBA00048348"/>
    </source>
</evidence>
<dbReference type="EMBL" id="GDHC01016623">
    <property type="protein sequence ID" value="JAQ02006.1"/>
    <property type="molecule type" value="Transcribed_RNA"/>
</dbReference>
<feature type="region of interest" description="Disordered" evidence="9">
    <location>
        <begin position="1"/>
        <end position="54"/>
    </location>
</feature>
<comment type="function">
    <text evidence="1 8">Reversible hydration of carbon dioxide.</text>
</comment>
<dbReference type="EMBL" id="GDHC01015606">
    <property type="protein sequence ID" value="JAQ03023.1"/>
    <property type="molecule type" value="Transcribed_RNA"/>
</dbReference>
<dbReference type="PROSITE" id="PS00162">
    <property type="entry name" value="ALPHA_CA_1"/>
    <property type="match status" value="1"/>
</dbReference>
<evidence type="ECO:0000256" key="9">
    <source>
        <dbReference type="SAM" id="MobiDB-lite"/>
    </source>
</evidence>
<keyword evidence="4 8" id="KW-0479">Metal-binding</keyword>
<reference evidence="11" key="1">
    <citation type="journal article" date="2016" name="Gigascience">
        <title>De novo construction of an expanded transcriptome assembly for the western tarnished plant bug, Lygus hesperus.</title>
        <authorList>
            <person name="Tassone E.E."/>
            <person name="Geib S.M."/>
            <person name="Hall B."/>
            <person name="Fabrick J.A."/>
            <person name="Brent C.S."/>
            <person name="Hull J.J."/>
        </authorList>
    </citation>
    <scope>NUCLEOTIDE SEQUENCE</scope>
</reference>
<dbReference type="InterPro" id="IPR001148">
    <property type="entry name" value="CA_dom"/>
</dbReference>
<comment type="cofactor">
    <cofactor evidence="8">
        <name>Zn(2+)</name>
        <dbReference type="ChEBI" id="CHEBI:29105"/>
    </cofactor>
</comment>
<evidence type="ECO:0000256" key="5">
    <source>
        <dbReference type="ARBA" id="ARBA00022833"/>
    </source>
</evidence>
<evidence type="ECO:0000256" key="2">
    <source>
        <dbReference type="ARBA" id="ARBA00010718"/>
    </source>
</evidence>
<keyword evidence="6 8" id="KW-0456">Lyase</keyword>